<dbReference type="KEGG" id="meso:BSQ44_15290"/>
<evidence type="ECO:0000313" key="1">
    <source>
        <dbReference type="EMBL" id="APH72568.1"/>
    </source>
</evidence>
<protein>
    <submittedName>
        <fullName evidence="1">Uncharacterized protein</fullName>
    </submittedName>
</protein>
<dbReference type="EMBL" id="CP018171">
    <property type="protein sequence ID" value="APH72568.1"/>
    <property type="molecule type" value="Genomic_DNA"/>
</dbReference>
<name>A0A1L3ST50_9HYPH</name>
<accession>A0A1L3ST50</accession>
<evidence type="ECO:0000313" key="2">
    <source>
        <dbReference type="Proteomes" id="UP000182840"/>
    </source>
</evidence>
<gene>
    <name evidence="1" type="ORF">BSQ44_15290</name>
</gene>
<dbReference type="Proteomes" id="UP000182840">
    <property type="component" value="Chromosome"/>
</dbReference>
<dbReference type="RefSeq" id="WP_072605665.1">
    <property type="nucleotide sequence ID" value="NZ_CP018171.1"/>
</dbReference>
<reference evidence="2" key="1">
    <citation type="submission" date="2016-11" db="EMBL/GenBank/DDBJ databases">
        <title>Mesorhizobium oceanicum sp. nov., isolated from deep seawater in South China Sea.</title>
        <authorList>
            <person name="Fu G.-Y."/>
        </authorList>
    </citation>
    <scope>NUCLEOTIDE SEQUENCE [LARGE SCALE GENOMIC DNA]</scope>
    <source>
        <strain evidence="2">B7</strain>
    </source>
</reference>
<sequence length="133" mass="14385">MHGAEREGRRLRQVVTLLVSLAVLAERAGRRSFPVRWFVLVLLRHAEVVARDFVVETTGAAPLCPEAPLGTRPADAALLAGRLRMLAALLRAVLPPDGRMDPRLISARDPRRVAIEPIAAACGGLIHPAFDTS</sequence>
<keyword evidence="2" id="KW-1185">Reference proteome</keyword>
<dbReference type="AlphaFoldDB" id="A0A1L3ST50"/>
<proteinExistence type="predicted"/>
<organism evidence="1 2">
    <name type="scientific">Aquibium oceanicum</name>
    <dbReference type="NCBI Taxonomy" id="1670800"/>
    <lineage>
        <taxon>Bacteria</taxon>
        <taxon>Pseudomonadati</taxon>
        <taxon>Pseudomonadota</taxon>
        <taxon>Alphaproteobacteria</taxon>
        <taxon>Hyphomicrobiales</taxon>
        <taxon>Phyllobacteriaceae</taxon>
        <taxon>Aquibium</taxon>
    </lineage>
</organism>